<organism evidence="2 3">
    <name type="scientific">Yoonia phaeophyticola</name>
    <dbReference type="NCBI Taxonomy" id="3137369"/>
    <lineage>
        <taxon>Bacteria</taxon>
        <taxon>Pseudomonadati</taxon>
        <taxon>Pseudomonadota</taxon>
        <taxon>Alphaproteobacteria</taxon>
        <taxon>Rhodobacterales</taxon>
        <taxon>Paracoccaceae</taxon>
        <taxon>Yoonia</taxon>
    </lineage>
</organism>
<keyword evidence="1" id="KW-1133">Transmembrane helix</keyword>
<evidence type="ECO:0000313" key="2">
    <source>
        <dbReference type="EMBL" id="WZC48057.1"/>
    </source>
</evidence>
<keyword evidence="1" id="KW-0472">Membrane</keyword>
<sequence>MNIPYAAAGGLMLLTAGIHVFAGGPEYHSSFQTQLPNQHLASMAAVLWHAVTINLLVFAAAYLWLSKYPSTAVMAVVGVIQLGWAGLFLFYGITMLNSPWPMPQWVIFLAIPLLSLYGLHKARVN</sequence>
<feature type="transmembrane region" description="Helical" evidence="1">
    <location>
        <begin position="102"/>
        <end position="119"/>
    </location>
</feature>
<feature type="transmembrane region" description="Helical" evidence="1">
    <location>
        <begin position="72"/>
        <end position="96"/>
    </location>
</feature>
<protein>
    <recommendedName>
        <fullName evidence="4">DUF423 domain-containing protein</fullName>
    </recommendedName>
</protein>
<dbReference type="EMBL" id="CP150951">
    <property type="protein sequence ID" value="WZC48057.1"/>
    <property type="molecule type" value="Genomic_DNA"/>
</dbReference>
<gene>
    <name evidence="2" type="ORF">AABB29_14350</name>
</gene>
<keyword evidence="3" id="KW-1185">Reference proteome</keyword>
<reference evidence="3" key="1">
    <citation type="submission" date="2024-04" db="EMBL/GenBank/DDBJ databases">
        <title>Phylogenomic analyses of a clade within the roseobacter group suggest taxonomic reassignments of species of the genera Aestuariivita, Citreicella, Loktanella, Nautella, Pelagibaca, Ruegeria, Thalassobius, Thiobacimonas and Tropicibacter, and the proposal o.</title>
        <authorList>
            <person name="Jeon C.O."/>
        </authorList>
    </citation>
    <scope>NUCLEOTIDE SEQUENCE [LARGE SCALE GENOMIC DNA]</scope>
    <source>
        <strain evidence="3">BS5-3</strain>
    </source>
</reference>
<keyword evidence="1" id="KW-0812">Transmembrane</keyword>
<evidence type="ECO:0008006" key="4">
    <source>
        <dbReference type="Google" id="ProtNLM"/>
    </source>
</evidence>
<dbReference type="RefSeq" id="WP_341366176.1">
    <property type="nucleotide sequence ID" value="NZ_CP150951.2"/>
</dbReference>
<accession>A0ABZ2V690</accession>
<evidence type="ECO:0000256" key="1">
    <source>
        <dbReference type="SAM" id="Phobius"/>
    </source>
</evidence>
<proteinExistence type="predicted"/>
<dbReference type="Proteomes" id="UP001440612">
    <property type="component" value="Chromosome"/>
</dbReference>
<name>A0ABZ2V690_9RHOB</name>
<evidence type="ECO:0000313" key="3">
    <source>
        <dbReference type="Proteomes" id="UP001440612"/>
    </source>
</evidence>
<feature type="transmembrane region" description="Helical" evidence="1">
    <location>
        <begin position="46"/>
        <end position="65"/>
    </location>
</feature>